<dbReference type="GO" id="GO:0016477">
    <property type="term" value="P:cell migration"/>
    <property type="evidence" value="ECO:0007669"/>
    <property type="project" value="TreeGrafter"/>
</dbReference>
<feature type="compositionally biased region" description="Basic and acidic residues" evidence="2">
    <location>
        <begin position="660"/>
        <end position="672"/>
    </location>
</feature>
<dbReference type="GO" id="GO:0048812">
    <property type="term" value="P:neuron projection morphogenesis"/>
    <property type="evidence" value="ECO:0007669"/>
    <property type="project" value="TreeGrafter"/>
</dbReference>
<dbReference type="RefSeq" id="XP_064476565.1">
    <property type="nucleotide sequence ID" value="XM_064620495.1"/>
</dbReference>
<dbReference type="InterPro" id="IPR019137">
    <property type="entry name" value="Nck-associated_protein-1"/>
</dbReference>
<dbReference type="AlphaFoldDB" id="A0A2R5LNQ4"/>
<proteinExistence type="inferred from homology"/>
<dbReference type="GeneID" id="135390682"/>
<feature type="region of interest" description="Disordered" evidence="2">
    <location>
        <begin position="646"/>
        <end position="672"/>
    </location>
</feature>
<organism evidence="3">
    <name type="scientific">Ornithodoros turicata</name>
    <dbReference type="NCBI Taxonomy" id="34597"/>
    <lineage>
        <taxon>Eukaryota</taxon>
        <taxon>Metazoa</taxon>
        <taxon>Ecdysozoa</taxon>
        <taxon>Arthropoda</taxon>
        <taxon>Chelicerata</taxon>
        <taxon>Arachnida</taxon>
        <taxon>Acari</taxon>
        <taxon>Parasitiformes</taxon>
        <taxon>Ixodida</taxon>
        <taxon>Ixodoidea</taxon>
        <taxon>Argasidae</taxon>
        <taxon>Ornithodorinae</taxon>
        <taxon>Ornithodoros</taxon>
    </lineage>
</organism>
<evidence type="ECO:0000256" key="2">
    <source>
        <dbReference type="SAM" id="MobiDB-lite"/>
    </source>
</evidence>
<feature type="compositionally biased region" description="Basic residues" evidence="2">
    <location>
        <begin position="647"/>
        <end position="657"/>
    </location>
</feature>
<accession>A0A2R5LNQ4</accession>
<reference evidence="3" key="1">
    <citation type="submission" date="2018-03" db="EMBL/GenBank/DDBJ databases">
        <title>The relapsing fever spirochete Borrelia turicatae persists in the highly oxidative environment of its soft-bodied tick vector.</title>
        <authorList>
            <person name="Bourret T.J."/>
            <person name="Boyle W.K."/>
            <person name="Valenzuela J.G."/>
            <person name="Oliveira F."/>
            <person name="Lopez J.E."/>
        </authorList>
    </citation>
    <scope>NUCLEOTIDE SEQUENCE</scope>
    <source>
        <strain evidence="3">Kansas strain/isolate</strain>
        <tissue evidence="3">Salivary glands</tissue>
    </source>
</reference>
<dbReference type="CTD" id="40462"/>
<dbReference type="GO" id="GO:0030031">
    <property type="term" value="P:cell projection assembly"/>
    <property type="evidence" value="ECO:0007669"/>
    <property type="project" value="TreeGrafter"/>
</dbReference>
<evidence type="ECO:0000313" key="3">
    <source>
        <dbReference type="EMBL" id="MBY11085.1"/>
    </source>
</evidence>
<sequence>MARSLQVSQQRIAEKLTILNDRGIGMLTRIYNIKKACGDAKSKPSFLSDKSLESAIKHVVRRFPNIDIRGNSAQLTAVYSIRQDIMKSLSLYYYTFVDLLDFRDHVNELLTTMDSFQLHLDIALNFDIAKGYLDLVVSYVTLMILLSRVEDRKAVLGLFNTAHEMTHGHSDNSFPRLGHMIIEYDPPLKKLSDEFVPHSKMLFQVLMSLQQVFPRRNLTADDWRKSQMLSLLVAPAQMLTPAQTETMPCEYLSLETMERWIIFGFLLIHPYLQQPPAQALFQGALSNGWAVTLFRDEVLQVHAYAQQFFESLKGHGKRASEVKEAFSAALQTAPLVHRERRKFLRSALKELALVLAEQPGLLGPKALYVFMGLSLARDEVCWLIRHCENPPTRTPARSRSLQGEDLIDRQLPELLFHMEELRGLVRRYAQIFQLYYVQYLAGFDAPALNLLLQQLSGIPEEDAALLSTACATIGALGPRQVEEKQTLDLRGLRLDWFRLQLHASAQRYPLSLREHPELAVLMNTLVFHTKMVDYLDRVVVDTSDLSIFCFFSRIFEDQFHLCLEFPAQTRYIIAFPLICSHFMNCTHELCPEERHHIGDRSLTLVNAFLDEMSKEAKNIITTICDEQCMLSDRLLPKHVAPQIAHVVNKKKRDKKPRPPPSERDRPGAESYRRTREELFTMDKLHMALTELCFAINYCSTIHVWEHTFAPREYLSQHLENRFNKALVGMVMYNPDNNEIAKPSELLSSVQAYMSVLQSIENYVNLDITRVFNNVLLQQTQAQDSHGDKTIATLYTNWYLEVLLRKVTAGQICYSPFQSAFVNLLNDGQVPFTAEEFSDVNELRSLAELIGPYGMKFLNESLMWHIASQVNELKKIVVQNRDILMELRSNYDKPEQMKELFRKLQHVDSVLQRMTIIGVILCFRALAQEALRDVLSMRIPFLLSSVVDFKHHISNGDSILENVREQIVSEMASAAGILCKVDPALVGALRSQKNDLGEDEYQIACLLMVFIAVSLPKLARSEGSVYKASMEAHSNNIHCLAQAINGLAGSLFTLCGQGDIEDRLKEFLALASSSLLRLGQEAERETARESVFLLLHFIVEESPFLTMDLLESCFPYALLRNAAHAVYKVEA</sequence>
<dbReference type="GO" id="GO:0031209">
    <property type="term" value="C:SCAR complex"/>
    <property type="evidence" value="ECO:0007669"/>
    <property type="project" value="TreeGrafter"/>
</dbReference>
<evidence type="ECO:0000256" key="1">
    <source>
        <dbReference type="ARBA" id="ARBA00037947"/>
    </source>
</evidence>
<dbReference type="GO" id="GO:0030866">
    <property type="term" value="P:cortical actin cytoskeleton organization"/>
    <property type="evidence" value="ECO:0007669"/>
    <property type="project" value="TreeGrafter"/>
</dbReference>
<name>A0A2R5LNQ4_9ACAR</name>
<protein>
    <submittedName>
        <fullName evidence="3">Putative membrane-associated apoptosis protein</fullName>
    </submittedName>
</protein>
<dbReference type="Pfam" id="PF09735">
    <property type="entry name" value="Nckap1"/>
    <property type="match status" value="1"/>
</dbReference>
<dbReference type="PANTHER" id="PTHR12093">
    <property type="entry name" value="NCK-ASSOCIATED PROTEIN 1"/>
    <property type="match status" value="1"/>
</dbReference>
<dbReference type="EMBL" id="GGLE01006959">
    <property type="protein sequence ID" value="MBY11085.1"/>
    <property type="molecule type" value="Transcribed_RNA"/>
</dbReference>
<comment type="similarity">
    <text evidence="1">Belongs to the HEM-1/HEM-2 family.</text>
</comment>
<dbReference type="PANTHER" id="PTHR12093:SF10">
    <property type="entry name" value="MEMBRANE-ASSOCIATED PROTEIN HEM"/>
    <property type="match status" value="1"/>
</dbReference>